<evidence type="ECO:0000313" key="2">
    <source>
        <dbReference type="Proteomes" id="UP000789525"/>
    </source>
</evidence>
<keyword evidence="2" id="KW-1185">Reference proteome</keyword>
<dbReference type="EMBL" id="CAJVPT010011166">
    <property type="protein sequence ID" value="CAG8577044.1"/>
    <property type="molecule type" value="Genomic_DNA"/>
</dbReference>
<reference evidence="1" key="1">
    <citation type="submission" date="2021-06" db="EMBL/GenBank/DDBJ databases">
        <authorList>
            <person name="Kallberg Y."/>
            <person name="Tangrot J."/>
            <person name="Rosling A."/>
        </authorList>
    </citation>
    <scope>NUCLEOTIDE SEQUENCE</scope>
    <source>
        <strain evidence="1">CL356</strain>
    </source>
</reference>
<name>A0ACA9MAJ1_9GLOM</name>
<comment type="caution">
    <text evidence="1">The sequence shown here is derived from an EMBL/GenBank/DDBJ whole genome shotgun (WGS) entry which is preliminary data.</text>
</comment>
<accession>A0ACA9MAJ1</accession>
<dbReference type="Proteomes" id="UP000789525">
    <property type="component" value="Unassembled WGS sequence"/>
</dbReference>
<sequence length="163" mass="18652">MWFFGNRWWRCLSLPELFVDSSCLGLASVHSLLTRRDVSTPRALYRAPARVWRLVYIHEYVTGVLEKPVVRRLGGYSYALRVHLKNNTKKCGKWLDWCQNVGRGDGRLGTGRVSRAWSWSEDDGLGLGRALPRLFTPLQKVTNTAYKGPLQRQLSPIPLLLRG</sequence>
<protein>
    <submittedName>
        <fullName evidence="1">12386_t:CDS:1</fullName>
    </submittedName>
</protein>
<gene>
    <name evidence="1" type="ORF">ACOLOM_LOCUS5824</name>
</gene>
<organism evidence="1 2">
    <name type="scientific">Acaulospora colombiana</name>
    <dbReference type="NCBI Taxonomy" id="27376"/>
    <lineage>
        <taxon>Eukaryota</taxon>
        <taxon>Fungi</taxon>
        <taxon>Fungi incertae sedis</taxon>
        <taxon>Mucoromycota</taxon>
        <taxon>Glomeromycotina</taxon>
        <taxon>Glomeromycetes</taxon>
        <taxon>Diversisporales</taxon>
        <taxon>Acaulosporaceae</taxon>
        <taxon>Acaulospora</taxon>
    </lineage>
</organism>
<proteinExistence type="predicted"/>
<evidence type="ECO:0000313" key="1">
    <source>
        <dbReference type="EMBL" id="CAG8577044.1"/>
    </source>
</evidence>